<evidence type="ECO:0000256" key="14">
    <source>
        <dbReference type="SAM" id="MobiDB-lite"/>
    </source>
</evidence>
<evidence type="ECO:0000256" key="11">
    <source>
        <dbReference type="ARBA" id="ARBA00022989"/>
    </source>
</evidence>
<dbReference type="AlphaFoldDB" id="A0A1R1AT13"/>
<dbReference type="GO" id="GO:0005886">
    <property type="term" value="C:plasma membrane"/>
    <property type="evidence" value="ECO:0007669"/>
    <property type="project" value="UniProtKB-SubCell"/>
</dbReference>
<feature type="domain" description="Histidine kinase" evidence="16">
    <location>
        <begin position="282"/>
        <end position="496"/>
    </location>
</feature>
<evidence type="ECO:0000259" key="17">
    <source>
        <dbReference type="PROSITE" id="PS50885"/>
    </source>
</evidence>
<dbReference type="EC" id="2.7.13.3" evidence="3"/>
<dbReference type="Pfam" id="PF02518">
    <property type="entry name" value="HATPase_c"/>
    <property type="match status" value="1"/>
</dbReference>
<dbReference type="Pfam" id="PF00672">
    <property type="entry name" value="HAMP"/>
    <property type="match status" value="1"/>
</dbReference>
<dbReference type="Gene3D" id="6.10.340.10">
    <property type="match status" value="1"/>
</dbReference>
<comment type="caution">
    <text evidence="18">The sequence shown here is derived from an EMBL/GenBank/DDBJ whole genome shotgun (WGS) entry which is preliminary data.</text>
</comment>
<proteinExistence type="predicted"/>
<dbReference type="CDD" id="cd00075">
    <property type="entry name" value="HATPase"/>
    <property type="match status" value="1"/>
</dbReference>
<dbReference type="STRING" id="1401.BK123_29615"/>
<protein>
    <recommendedName>
        <fullName evidence="3">histidine kinase</fullName>
        <ecNumber evidence="3">2.7.13.3</ecNumber>
    </recommendedName>
</protein>
<dbReference type="PRINTS" id="PR00344">
    <property type="entry name" value="BCTRLSENSOR"/>
</dbReference>
<dbReference type="PROSITE" id="PS50885">
    <property type="entry name" value="HAMP"/>
    <property type="match status" value="1"/>
</dbReference>
<dbReference type="SUPFAM" id="SSF158472">
    <property type="entry name" value="HAMP domain-like"/>
    <property type="match status" value="1"/>
</dbReference>
<dbReference type="Pfam" id="PF00512">
    <property type="entry name" value="HisKA"/>
    <property type="match status" value="1"/>
</dbReference>
<evidence type="ECO:0000313" key="18">
    <source>
        <dbReference type="EMBL" id="OME88709.1"/>
    </source>
</evidence>
<dbReference type="InterPro" id="IPR004358">
    <property type="entry name" value="Sig_transdc_His_kin-like_C"/>
</dbReference>
<dbReference type="Proteomes" id="UP000187074">
    <property type="component" value="Unassembled WGS sequence"/>
</dbReference>
<dbReference type="InterPro" id="IPR036097">
    <property type="entry name" value="HisK_dim/P_sf"/>
</dbReference>
<evidence type="ECO:0000256" key="5">
    <source>
        <dbReference type="ARBA" id="ARBA00022553"/>
    </source>
</evidence>
<dbReference type="CDD" id="cd06225">
    <property type="entry name" value="HAMP"/>
    <property type="match status" value="1"/>
</dbReference>
<feature type="transmembrane region" description="Helical" evidence="15">
    <location>
        <begin position="191"/>
        <end position="212"/>
    </location>
</feature>
<evidence type="ECO:0000256" key="8">
    <source>
        <dbReference type="ARBA" id="ARBA00022741"/>
    </source>
</evidence>
<dbReference type="Gene3D" id="1.10.287.130">
    <property type="match status" value="1"/>
</dbReference>
<evidence type="ECO:0000256" key="13">
    <source>
        <dbReference type="ARBA" id="ARBA00023136"/>
    </source>
</evidence>
<evidence type="ECO:0000313" key="19">
    <source>
        <dbReference type="Proteomes" id="UP000187074"/>
    </source>
</evidence>
<evidence type="ECO:0000256" key="4">
    <source>
        <dbReference type="ARBA" id="ARBA00022475"/>
    </source>
</evidence>
<dbReference type="FunFam" id="3.30.565.10:FF:000006">
    <property type="entry name" value="Sensor histidine kinase WalK"/>
    <property type="match status" value="1"/>
</dbReference>
<reference evidence="18 19" key="1">
    <citation type="submission" date="2016-11" db="EMBL/GenBank/DDBJ databases">
        <title>Paenibacillus species isolates.</title>
        <authorList>
            <person name="Beno S.M."/>
        </authorList>
    </citation>
    <scope>NUCLEOTIDE SEQUENCE [LARGE SCALE GENOMIC DNA]</scope>
    <source>
        <strain evidence="18 19">FSL F4-0100</strain>
    </source>
</reference>
<comment type="subcellular location">
    <subcellularLocation>
        <location evidence="2">Cell membrane</location>
        <topology evidence="2">Multi-pass membrane protein</topology>
    </subcellularLocation>
</comment>
<dbReference type="InterPro" id="IPR003594">
    <property type="entry name" value="HATPase_dom"/>
</dbReference>
<dbReference type="EMBL" id="MRTF01000013">
    <property type="protein sequence ID" value="OME88709.1"/>
    <property type="molecule type" value="Genomic_DNA"/>
</dbReference>
<keyword evidence="12" id="KW-0902">Two-component regulatory system</keyword>
<keyword evidence="10" id="KW-0067">ATP-binding</keyword>
<organism evidence="18 19">
    <name type="scientific">Paenibacillus lautus</name>
    <name type="common">Bacillus lautus</name>
    <dbReference type="NCBI Taxonomy" id="1401"/>
    <lineage>
        <taxon>Bacteria</taxon>
        <taxon>Bacillati</taxon>
        <taxon>Bacillota</taxon>
        <taxon>Bacilli</taxon>
        <taxon>Bacillales</taxon>
        <taxon>Paenibacillaceae</taxon>
        <taxon>Paenibacillus</taxon>
    </lineage>
</organism>
<name>A0A1R1AT13_PAELA</name>
<keyword evidence="4" id="KW-1003">Cell membrane</keyword>
<dbReference type="OrthoDB" id="335833at2"/>
<keyword evidence="6" id="KW-0808">Transferase</keyword>
<evidence type="ECO:0000256" key="7">
    <source>
        <dbReference type="ARBA" id="ARBA00022692"/>
    </source>
</evidence>
<dbReference type="PROSITE" id="PS50109">
    <property type="entry name" value="HIS_KIN"/>
    <property type="match status" value="1"/>
</dbReference>
<dbReference type="SMART" id="SM00387">
    <property type="entry name" value="HATPase_c"/>
    <property type="match status" value="1"/>
</dbReference>
<evidence type="ECO:0000256" key="10">
    <source>
        <dbReference type="ARBA" id="ARBA00022840"/>
    </source>
</evidence>
<keyword evidence="8" id="KW-0547">Nucleotide-binding</keyword>
<evidence type="ECO:0000256" key="12">
    <source>
        <dbReference type="ARBA" id="ARBA00023012"/>
    </source>
</evidence>
<keyword evidence="11 15" id="KW-1133">Transmembrane helix</keyword>
<feature type="region of interest" description="Disordered" evidence="14">
    <location>
        <begin position="69"/>
        <end position="94"/>
    </location>
</feature>
<feature type="transmembrane region" description="Helical" evidence="15">
    <location>
        <begin position="20"/>
        <end position="41"/>
    </location>
</feature>
<keyword evidence="5" id="KW-0597">Phosphoprotein</keyword>
<comment type="catalytic activity">
    <reaction evidence="1">
        <text>ATP + protein L-histidine = ADP + protein N-phospho-L-histidine.</text>
        <dbReference type="EC" id="2.7.13.3"/>
    </reaction>
</comment>
<dbReference type="InterPro" id="IPR003660">
    <property type="entry name" value="HAMP_dom"/>
</dbReference>
<dbReference type="FunFam" id="1.10.287.130:FF:000001">
    <property type="entry name" value="Two-component sensor histidine kinase"/>
    <property type="match status" value="1"/>
</dbReference>
<dbReference type="Gene3D" id="3.30.565.10">
    <property type="entry name" value="Histidine kinase-like ATPase, C-terminal domain"/>
    <property type="match status" value="1"/>
</dbReference>
<evidence type="ECO:0000256" key="9">
    <source>
        <dbReference type="ARBA" id="ARBA00022777"/>
    </source>
</evidence>
<dbReference type="InterPro" id="IPR050428">
    <property type="entry name" value="TCS_sensor_his_kinase"/>
</dbReference>
<keyword evidence="7 15" id="KW-0812">Transmembrane</keyword>
<dbReference type="SMART" id="SM00304">
    <property type="entry name" value="HAMP"/>
    <property type="match status" value="1"/>
</dbReference>
<dbReference type="RefSeq" id="WP_076325932.1">
    <property type="nucleotide sequence ID" value="NZ_MRTF01000013.1"/>
</dbReference>
<dbReference type="CDD" id="cd00082">
    <property type="entry name" value="HisKA"/>
    <property type="match status" value="1"/>
</dbReference>
<evidence type="ECO:0000256" key="6">
    <source>
        <dbReference type="ARBA" id="ARBA00022679"/>
    </source>
</evidence>
<evidence type="ECO:0000256" key="1">
    <source>
        <dbReference type="ARBA" id="ARBA00000085"/>
    </source>
</evidence>
<dbReference type="PANTHER" id="PTHR45436">
    <property type="entry name" value="SENSOR HISTIDINE KINASE YKOH"/>
    <property type="match status" value="1"/>
</dbReference>
<dbReference type="PANTHER" id="PTHR45436:SF5">
    <property type="entry name" value="SENSOR HISTIDINE KINASE TRCS"/>
    <property type="match status" value="1"/>
</dbReference>
<dbReference type="InterPro" id="IPR005467">
    <property type="entry name" value="His_kinase_dom"/>
</dbReference>
<dbReference type="SMART" id="SM00388">
    <property type="entry name" value="HisKA"/>
    <property type="match status" value="1"/>
</dbReference>
<dbReference type="SUPFAM" id="SSF47384">
    <property type="entry name" value="Homodimeric domain of signal transducing histidine kinase"/>
    <property type="match status" value="1"/>
</dbReference>
<dbReference type="InterPro" id="IPR036890">
    <property type="entry name" value="HATPase_C_sf"/>
</dbReference>
<dbReference type="SUPFAM" id="SSF55874">
    <property type="entry name" value="ATPase domain of HSP90 chaperone/DNA topoisomerase II/histidine kinase"/>
    <property type="match status" value="1"/>
</dbReference>
<evidence type="ECO:0000256" key="3">
    <source>
        <dbReference type="ARBA" id="ARBA00012438"/>
    </source>
</evidence>
<gene>
    <name evidence="18" type="ORF">BK123_29615</name>
</gene>
<sequence length="500" mass="55701">MSLRNRTRSSGPTSLRTQLLSRSLIVLALLLVLIGALQYVLMKNALFRNQAEALSLQARSIPMELWEADQEPRNRPAGRNNEALPENPRQEDRPMFFLPNMSLAKIETDGGYTDLAADNGLSAPKLTAEVYSAILEKFQKRLPIPYEVIDNAEGTEQIIVFRPYGNPSSPSGVLQLGLDTQPLHAVLLRQLLIFAVLALLAMAAGVALYLPLLRRTLHPLNRMVEAVKRTDAGNLAERFPAVQGQREIDRLAESFNGMLERLEDAFETEREAKEQMRRFIADASHELRTPLTSIHGFLEVLGRGAADNPEQLHAALSSMHGESKRMKKLVEDLLLLAKLDRKPELHLQATRLDQLLLEMEPHLRMLAQGRIVTIRAVPVLCRCDPDKIKQVIYNLFHNAVQHTDSAIGRITLTVNKTKDQAVLLVSDNGAGIPEEHLPHLFERFYRIDESRTRQHGGAGLGLSITQSIIAAHGGQMSVDSTVNQGTVFRAEWPGIIQSLA</sequence>
<keyword evidence="9 18" id="KW-0418">Kinase</keyword>
<accession>A0A1R1AT13</accession>
<keyword evidence="13 15" id="KW-0472">Membrane</keyword>
<dbReference type="GO" id="GO:0000155">
    <property type="term" value="F:phosphorelay sensor kinase activity"/>
    <property type="evidence" value="ECO:0007669"/>
    <property type="project" value="InterPro"/>
</dbReference>
<evidence type="ECO:0000259" key="16">
    <source>
        <dbReference type="PROSITE" id="PS50109"/>
    </source>
</evidence>
<dbReference type="GO" id="GO:0005524">
    <property type="term" value="F:ATP binding"/>
    <property type="evidence" value="ECO:0007669"/>
    <property type="project" value="UniProtKB-KW"/>
</dbReference>
<dbReference type="InterPro" id="IPR003661">
    <property type="entry name" value="HisK_dim/P_dom"/>
</dbReference>
<evidence type="ECO:0000256" key="15">
    <source>
        <dbReference type="SAM" id="Phobius"/>
    </source>
</evidence>
<evidence type="ECO:0000256" key="2">
    <source>
        <dbReference type="ARBA" id="ARBA00004651"/>
    </source>
</evidence>
<feature type="domain" description="HAMP" evidence="17">
    <location>
        <begin position="214"/>
        <end position="267"/>
    </location>
</feature>